<dbReference type="PANTHER" id="PTHR43133">
    <property type="entry name" value="RNA POLYMERASE ECF-TYPE SIGMA FACTO"/>
    <property type="match status" value="1"/>
</dbReference>
<evidence type="ECO:0000256" key="4">
    <source>
        <dbReference type="ARBA" id="ARBA00023163"/>
    </source>
</evidence>
<dbReference type="SUPFAM" id="SSF88946">
    <property type="entry name" value="Sigma2 domain of RNA polymerase sigma factors"/>
    <property type="match status" value="1"/>
</dbReference>
<keyword evidence="2" id="KW-0805">Transcription regulation</keyword>
<reference evidence="7 8" key="1">
    <citation type="submission" date="2023-07" db="EMBL/GenBank/DDBJ databases">
        <title>Genomic Encyclopedia of Type Strains, Phase IV (KMG-IV): sequencing the most valuable type-strain genomes for metagenomic binning, comparative biology and taxonomic classification.</title>
        <authorList>
            <person name="Goeker M."/>
        </authorList>
    </citation>
    <scope>NUCLEOTIDE SEQUENCE [LARGE SCALE GENOMIC DNA]</scope>
    <source>
        <strain evidence="7 8">DSM 12751</strain>
    </source>
</reference>
<dbReference type="InterPro" id="IPR013324">
    <property type="entry name" value="RNA_pol_sigma_r3/r4-like"/>
</dbReference>
<organism evidence="7 8">
    <name type="scientific">Caldalkalibacillus horti</name>
    <dbReference type="NCBI Taxonomy" id="77523"/>
    <lineage>
        <taxon>Bacteria</taxon>
        <taxon>Bacillati</taxon>
        <taxon>Bacillota</taxon>
        <taxon>Bacilli</taxon>
        <taxon>Bacillales</taxon>
        <taxon>Bacillaceae</taxon>
        <taxon>Caldalkalibacillus</taxon>
    </lineage>
</organism>
<accession>A0ABT9VWL6</accession>
<protein>
    <submittedName>
        <fullName evidence="7">RNA polymerase sigma-70 factor (ECF subfamily)</fullName>
    </submittedName>
</protein>
<proteinExistence type="inferred from homology"/>
<sequence>MAIREGEVILDIDELIELVKLHGKSIYAFCFKLTGNKEDTDDLYQETFLKAMELRQKMDASRNPKAFIISIAIRLHKNHRRKFVRRHRIAPTTDFNDVANSFGSLGIEASPEDAVLSLELRSIIQGAVHQLNDKLKLPLYMYYTADMTIEEIAVALRVPKGTVKSRLHKARQIMKKVLEADSL</sequence>
<dbReference type="InterPro" id="IPR014284">
    <property type="entry name" value="RNA_pol_sigma-70_dom"/>
</dbReference>
<dbReference type="Proteomes" id="UP001235840">
    <property type="component" value="Unassembled WGS sequence"/>
</dbReference>
<keyword evidence="3" id="KW-0731">Sigma factor</keyword>
<dbReference type="Gene3D" id="1.10.1740.10">
    <property type="match status" value="1"/>
</dbReference>
<dbReference type="CDD" id="cd06171">
    <property type="entry name" value="Sigma70_r4"/>
    <property type="match status" value="1"/>
</dbReference>
<evidence type="ECO:0000256" key="1">
    <source>
        <dbReference type="ARBA" id="ARBA00010641"/>
    </source>
</evidence>
<dbReference type="EMBL" id="JAUSTY010000003">
    <property type="protein sequence ID" value="MDQ0165000.1"/>
    <property type="molecule type" value="Genomic_DNA"/>
</dbReference>
<dbReference type="InterPro" id="IPR007627">
    <property type="entry name" value="RNA_pol_sigma70_r2"/>
</dbReference>
<comment type="caution">
    <text evidence="7">The sequence shown here is derived from an EMBL/GenBank/DDBJ whole genome shotgun (WGS) entry which is preliminary data.</text>
</comment>
<dbReference type="InterPro" id="IPR039425">
    <property type="entry name" value="RNA_pol_sigma-70-like"/>
</dbReference>
<dbReference type="InterPro" id="IPR013325">
    <property type="entry name" value="RNA_pol_sigma_r2"/>
</dbReference>
<evidence type="ECO:0000259" key="6">
    <source>
        <dbReference type="Pfam" id="PF08281"/>
    </source>
</evidence>
<evidence type="ECO:0000256" key="3">
    <source>
        <dbReference type="ARBA" id="ARBA00023082"/>
    </source>
</evidence>
<dbReference type="Pfam" id="PF08281">
    <property type="entry name" value="Sigma70_r4_2"/>
    <property type="match status" value="1"/>
</dbReference>
<dbReference type="Gene3D" id="1.10.10.10">
    <property type="entry name" value="Winged helix-like DNA-binding domain superfamily/Winged helix DNA-binding domain"/>
    <property type="match status" value="1"/>
</dbReference>
<keyword evidence="4" id="KW-0804">Transcription</keyword>
<evidence type="ECO:0000259" key="5">
    <source>
        <dbReference type="Pfam" id="PF04542"/>
    </source>
</evidence>
<name>A0ABT9VWL6_9BACI</name>
<comment type="similarity">
    <text evidence="1">Belongs to the sigma-70 factor family. ECF subfamily.</text>
</comment>
<dbReference type="InterPro" id="IPR013249">
    <property type="entry name" value="RNA_pol_sigma70_r4_t2"/>
</dbReference>
<evidence type="ECO:0000256" key="2">
    <source>
        <dbReference type="ARBA" id="ARBA00023015"/>
    </source>
</evidence>
<feature type="domain" description="RNA polymerase sigma factor 70 region 4 type 2" evidence="6">
    <location>
        <begin position="123"/>
        <end position="172"/>
    </location>
</feature>
<dbReference type="RefSeq" id="WP_307391453.1">
    <property type="nucleotide sequence ID" value="NZ_BAAADK010000010.1"/>
</dbReference>
<dbReference type="NCBIfam" id="TIGR02937">
    <property type="entry name" value="sigma70-ECF"/>
    <property type="match status" value="1"/>
</dbReference>
<dbReference type="SUPFAM" id="SSF88659">
    <property type="entry name" value="Sigma3 and sigma4 domains of RNA polymerase sigma factors"/>
    <property type="match status" value="1"/>
</dbReference>
<evidence type="ECO:0000313" key="7">
    <source>
        <dbReference type="EMBL" id="MDQ0165000.1"/>
    </source>
</evidence>
<gene>
    <name evidence="7" type="ORF">J2S11_000900</name>
</gene>
<feature type="domain" description="RNA polymerase sigma-70 region 2" evidence="5">
    <location>
        <begin position="18"/>
        <end position="82"/>
    </location>
</feature>
<dbReference type="Pfam" id="PF04542">
    <property type="entry name" value="Sigma70_r2"/>
    <property type="match status" value="1"/>
</dbReference>
<evidence type="ECO:0000313" key="8">
    <source>
        <dbReference type="Proteomes" id="UP001235840"/>
    </source>
</evidence>
<dbReference type="InterPro" id="IPR036388">
    <property type="entry name" value="WH-like_DNA-bd_sf"/>
</dbReference>
<dbReference type="PANTHER" id="PTHR43133:SF51">
    <property type="entry name" value="RNA POLYMERASE SIGMA FACTOR"/>
    <property type="match status" value="1"/>
</dbReference>
<keyword evidence="8" id="KW-1185">Reference proteome</keyword>